<dbReference type="EMBL" id="BAAAOF010000004">
    <property type="protein sequence ID" value="GAA1930900.1"/>
    <property type="molecule type" value="Genomic_DNA"/>
</dbReference>
<protein>
    <submittedName>
        <fullName evidence="3">SDR family oxidoreductase</fullName>
    </submittedName>
</protein>
<evidence type="ECO:0000313" key="3">
    <source>
        <dbReference type="EMBL" id="GAA1930900.1"/>
    </source>
</evidence>
<sequence>MSAPQGAALVTGAAGDIGQATAVGFARQGRDVVVFDRKVELLAETVRLCEAEGVRVHAAAVDQTDSDAVLEGVAAAIAAVGPVTALFANAGYGKFSGLLEQPLKEWHRHVDVNFNGTFFVCQAVAQAMVDARSGGSIVINASSGASQYSDLLGAYCATKAGLKMLATGLASELGNHRIRVNCVEPGVIETGMTGPMLAGENGQAHRDILVSDTPVGRLGLPEDVAELVLFLSSDHAAFITGVAVPIDGGQTIHGHPRWYRTDYRVDHVAEWEVTR</sequence>
<organism evidence="3 4">
    <name type="scientific">Microbacterium aoyamense</name>
    <dbReference type="NCBI Taxonomy" id="344166"/>
    <lineage>
        <taxon>Bacteria</taxon>
        <taxon>Bacillati</taxon>
        <taxon>Actinomycetota</taxon>
        <taxon>Actinomycetes</taxon>
        <taxon>Micrococcales</taxon>
        <taxon>Microbacteriaceae</taxon>
        <taxon>Microbacterium</taxon>
    </lineage>
</organism>
<dbReference type="Gene3D" id="3.40.50.720">
    <property type="entry name" value="NAD(P)-binding Rossmann-like Domain"/>
    <property type="match status" value="1"/>
</dbReference>
<proteinExistence type="inferred from homology"/>
<dbReference type="RefSeq" id="WP_248148101.1">
    <property type="nucleotide sequence ID" value="NZ_BAAAOF010000004.1"/>
</dbReference>
<dbReference type="PANTHER" id="PTHR24321:SF8">
    <property type="entry name" value="ESTRADIOL 17-BETA-DEHYDROGENASE 8-RELATED"/>
    <property type="match status" value="1"/>
</dbReference>
<gene>
    <name evidence="3" type="ORF">GCM10009775_23750</name>
</gene>
<evidence type="ECO:0000256" key="2">
    <source>
        <dbReference type="ARBA" id="ARBA00023002"/>
    </source>
</evidence>
<dbReference type="InterPro" id="IPR002347">
    <property type="entry name" value="SDR_fam"/>
</dbReference>
<dbReference type="Pfam" id="PF13561">
    <property type="entry name" value="adh_short_C2"/>
    <property type="match status" value="1"/>
</dbReference>
<keyword evidence="2" id="KW-0560">Oxidoreductase</keyword>
<dbReference type="Proteomes" id="UP001501343">
    <property type="component" value="Unassembled WGS sequence"/>
</dbReference>
<name>A0ABN2PTN9_9MICO</name>
<evidence type="ECO:0000313" key="4">
    <source>
        <dbReference type="Proteomes" id="UP001501343"/>
    </source>
</evidence>
<dbReference type="PANTHER" id="PTHR24321">
    <property type="entry name" value="DEHYDROGENASES, SHORT CHAIN"/>
    <property type="match status" value="1"/>
</dbReference>
<keyword evidence="4" id="KW-1185">Reference proteome</keyword>
<dbReference type="InterPro" id="IPR020904">
    <property type="entry name" value="Sc_DH/Rdtase_CS"/>
</dbReference>
<comment type="caution">
    <text evidence="3">The sequence shown here is derived from an EMBL/GenBank/DDBJ whole genome shotgun (WGS) entry which is preliminary data.</text>
</comment>
<dbReference type="InterPro" id="IPR036291">
    <property type="entry name" value="NAD(P)-bd_dom_sf"/>
</dbReference>
<dbReference type="PROSITE" id="PS00061">
    <property type="entry name" value="ADH_SHORT"/>
    <property type="match status" value="1"/>
</dbReference>
<dbReference type="PRINTS" id="PR00081">
    <property type="entry name" value="GDHRDH"/>
</dbReference>
<comment type="similarity">
    <text evidence="1">Belongs to the short-chain dehydrogenases/reductases (SDR) family.</text>
</comment>
<dbReference type="CDD" id="cd05233">
    <property type="entry name" value="SDR_c"/>
    <property type="match status" value="1"/>
</dbReference>
<reference evidence="3 4" key="1">
    <citation type="journal article" date="2019" name="Int. J. Syst. Evol. Microbiol.">
        <title>The Global Catalogue of Microorganisms (GCM) 10K type strain sequencing project: providing services to taxonomists for standard genome sequencing and annotation.</title>
        <authorList>
            <consortium name="The Broad Institute Genomics Platform"/>
            <consortium name="The Broad Institute Genome Sequencing Center for Infectious Disease"/>
            <person name="Wu L."/>
            <person name="Ma J."/>
        </authorList>
    </citation>
    <scope>NUCLEOTIDE SEQUENCE [LARGE SCALE GENOMIC DNA]</scope>
    <source>
        <strain evidence="3 4">JCM 14900</strain>
    </source>
</reference>
<dbReference type="SUPFAM" id="SSF51735">
    <property type="entry name" value="NAD(P)-binding Rossmann-fold domains"/>
    <property type="match status" value="1"/>
</dbReference>
<evidence type="ECO:0000256" key="1">
    <source>
        <dbReference type="ARBA" id="ARBA00006484"/>
    </source>
</evidence>
<accession>A0ABN2PTN9</accession>